<gene>
    <name evidence="2" type="ORF">EYZ11_002108</name>
</gene>
<proteinExistence type="predicted"/>
<reference evidence="2 3" key="1">
    <citation type="submission" date="2019-03" db="EMBL/GenBank/DDBJ databases">
        <title>The genome sequence of a newly discovered highly antifungal drug resistant Aspergillus species, Aspergillus tanneri NIH 1004.</title>
        <authorList>
            <person name="Mounaud S."/>
            <person name="Singh I."/>
            <person name="Joardar V."/>
            <person name="Pakala S."/>
            <person name="Pakala S."/>
            <person name="Venepally P."/>
            <person name="Hoover J."/>
            <person name="Nierman W."/>
            <person name="Chung J."/>
            <person name="Losada L."/>
        </authorList>
    </citation>
    <scope>NUCLEOTIDE SEQUENCE [LARGE SCALE GENOMIC DNA]</scope>
    <source>
        <strain evidence="2 3">NIH1004</strain>
    </source>
</reference>
<name>A0A4S3JRH9_9EURO</name>
<dbReference type="VEuPathDB" id="FungiDB:EYZ11_002108"/>
<evidence type="ECO:0000313" key="2">
    <source>
        <dbReference type="EMBL" id="THC98389.1"/>
    </source>
</evidence>
<accession>A0A4S3JRH9</accession>
<protein>
    <recommendedName>
        <fullName evidence="4">Extracellular membrane protein CFEM domain-containing protein</fullName>
    </recommendedName>
</protein>
<dbReference type="Proteomes" id="UP000308092">
    <property type="component" value="Unassembled WGS sequence"/>
</dbReference>
<evidence type="ECO:0008006" key="4">
    <source>
        <dbReference type="Google" id="ProtNLM"/>
    </source>
</evidence>
<keyword evidence="3" id="KW-1185">Reference proteome</keyword>
<dbReference type="EMBL" id="SOSA01000045">
    <property type="protein sequence ID" value="THC98389.1"/>
    <property type="molecule type" value="Genomic_DNA"/>
</dbReference>
<feature type="signal peptide" evidence="1">
    <location>
        <begin position="1"/>
        <end position="16"/>
    </location>
</feature>
<feature type="chain" id="PRO_5020353446" description="Extracellular membrane protein CFEM domain-containing protein" evidence="1">
    <location>
        <begin position="17"/>
        <end position="49"/>
    </location>
</feature>
<organism evidence="2 3">
    <name type="scientific">Aspergillus tanneri</name>
    <dbReference type="NCBI Taxonomy" id="1220188"/>
    <lineage>
        <taxon>Eukaryota</taxon>
        <taxon>Fungi</taxon>
        <taxon>Dikarya</taxon>
        <taxon>Ascomycota</taxon>
        <taxon>Pezizomycotina</taxon>
        <taxon>Eurotiomycetes</taxon>
        <taxon>Eurotiomycetidae</taxon>
        <taxon>Eurotiales</taxon>
        <taxon>Aspergillaceae</taxon>
        <taxon>Aspergillus</taxon>
        <taxon>Aspergillus subgen. Circumdati</taxon>
    </lineage>
</organism>
<evidence type="ECO:0000313" key="3">
    <source>
        <dbReference type="Proteomes" id="UP000308092"/>
    </source>
</evidence>
<comment type="caution">
    <text evidence="2">The sequence shown here is derived from an EMBL/GenBank/DDBJ whole genome shotgun (WGS) entry which is preliminary data.</text>
</comment>
<keyword evidence="1" id="KW-0732">Signal</keyword>
<dbReference type="AlphaFoldDB" id="A0A4S3JRH9"/>
<evidence type="ECO:0000256" key="1">
    <source>
        <dbReference type="SAM" id="SignalP"/>
    </source>
</evidence>
<sequence>MKLATIAVSLAALVSATPAARKTPKCFDECFGTVGICTKENGPGCFRKN</sequence>